<gene>
    <name evidence="1" type="ORF">AVDCRST_MAG93-7894</name>
</gene>
<dbReference type="EMBL" id="CADCTR010002660">
    <property type="protein sequence ID" value="CAA9364843.1"/>
    <property type="molecule type" value="Genomic_DNA"/>
</dbReference>
<name>A0A6J4MR80_9CHLR</name>
<protein>
    <submittedName>
        <fullName evidence="1">Uncharacterized protein</fullName>
    </submittedName>
</protein>
<dbReference type="Gene3D" id="3.30.470.30">
    <property type="entry name" value="DNA ligase/mRNA capping enzyme"/>
    <property type="match status" value="1"/>
</dbReference>
<dbReference type="Gene3D" id="3.40.50.150">
    <property type="entry name" value="Vaccinia Virus protein VP39"/>
    <property type="match status" value="1"/>
</dbReference>
<accession>A0A6J4MR80</accession>
<reference evidence="1" key="1">
    <citation type="submission" date="2020-02" db="EMBL/GenBank/DDBJ databases">
        <authorList>
            <person name="Meier V. D."/>
        </authorList>
    </citation>
    <scope>NUCLEOTIDE SEQUENCE</scope>
    <source>
        <strain evidence="1">AVDCRST_MAG93</strain>
    </source>
</reference>
<dbReference type="SUPFAM" id="SSF56091">
    <property type="entry name" value="DNA ligase/mRNA capping enzyme, catalytic domain"/>
    <property type="match status" value="1"/>
</dbReference>
<sequence length="680" mass="77640">MDEVVGTVEKLLSACRPDEIEVEARIRRQLISRHSVQLLIGAFDDWKITTYSEKRKISKHNRKCTYRSRVFEDGTSETICKSSISKEDVNDAWCAVHVSVEAPMPSMQRALDAVEPVSVTRYRRTVNQSPIGVGHHVDVTSVASSDFRVEVEASDVTDLSNRPKALLDVVNAVCAVLQGNDACVGYYDWKTVAHLLGTSFGPFCIDRKHFQKPRTMTVDVLYQVSKNPEEWVVTPKVDGVRRFLLIFNGRVYSVGTAKDVTFECETAREHDPCVLDCEFARGTYYAFDMPVLHGKYCGSMNFEERMTEMDAVISDLHPMDVTLDVSAKPYDIFSSFEELAALYDVFSNLHDMDGLIFYRRAGGYMQAVPKWKVHSTVDLSVMPNGKLLTCDGHEIEVRHTDLPEDGFGVWEFAFDRRSECLVAKRPRPDKPQANSVHIVEKNLYNSVPGTIFTGQGFYLMRKYHNRVKRWAITQARDAGATLFDIGTGQGGDLGKWRRAARVFCVEPDGESLAEMLSRCDDDMRPKITIVNAYLADVMVDNIDRKIDIFTAFFCMNQWSERDWKTFEKTIKDKGSKKCRLLAIAMTSPREHKSDNLEIRITGDDRYNIKMHGTRIMDIDEVAIRPDRVKKRLEKCGMKITTQDTLDTDDFMTAEERKLSSMYTLLTFRRTSHLHPIKDRM</sequence>
<dbReference type="AlphaFoldDB" id="A0A6J4MR80"/>
<dbReference type="InterPro" id="IPR029063">
    <property type="entry name" value="SAM-dependent_MTases_sf"/>
</dbReference>
<evidence type="ECO:0000313" key="1">
    <source>
        <dbReference type="EMBL" id="CAA9364843.1"/>
    </source>
</evidence>
<organism evidence="1">
    <name type="scientific">uncultured Chloroflexia bacterium</name>
    <dbReference type="NCBI Taxonomy" id="1672391"/>
    <lineage>
        <taxon>Bacteria</taxon>
        <taxon>Bacillati</taxon>
        <taxon>Chloroflexota</taxon>
        <taxon>Chloroflexia</taxon>
        <taxon>environmental samples</taxon>
    </lineage>
</organism>
<proteinExistence type="predicted"/>
<dbReference type="SUPFAM" id="SSF53335">
    <property type="entry name" value="S-adenosyl-L-methionine-dependent methyltransferases"/>
    <property type="match status" value="1"/>
</dbReference>